<dbReference type="InterPro" id="IPR000200">
    <property type="entry name" value="Peptidase_C10"/>
</dbReference>
<evidence type="ECO:0000313" key="1">
    <source>
        <dbReference type="EMBL" id="KGE13554.1"/>
    </source>
</evidence>
<dbReference type="GO" id="GO:0008234">
    <property type="term" value="F:cysteine-type peptidase activity"/>
    <property type="evidence" value="ECO:0007669"/>
    <property type="project" value="InterPro"/>
</dbReference>
<proteinExistence type="predicted"/>
<protein>
    <submittedName>
        <fullName evidence="1">Putative pyrogenic exotoxin B</fullName>
    </submittedName>
</protein>
<sequence>MLISANINCEPILAILDETNESFESTLNIKDLDNPLTPFLLSAIKYNEDPTYFDDHQQAEKTSYSFNKKAAVGGLGRNGKVIASEIHPRVQVQWGQSEDPYTRYTPNNWHAGCVATVIAQAMSVTRHIGEFNRIPLNWDKLIKMKNSNYRNQYPEEANTIGLLMREIGRAVNMDYGAQGSGARTKLGVEILEIGKQFYSLNNKGAIKLILDESPNNIIIISSRDEKSSWIGVPRGTGHAYIVDGYQLFTDGTDLMHVNYGWDRGRYNGYYSTRIWAPYFTDDAPAKFPHKWEFFCIRKRF</sequence>
<dbReference type="Gene3D" id="3.90.70.50">
    <property type="entry name" value="Peptidase C10, streptopain"/>
    <property type="match status" value="1"/>
</dbReference>
<dbReference type="AlphaFoldDB" id="A0A0B8T6C7"/>
<dbReference type="Proteomes" id="UP000031802">
    <property type="component" value="Unassembled WGS sequence"/>
</dbReference>
<dbReference type="STRING" id="1229276.DI53_2615"/>
<organism evidence="1 2">
    <name type="scientific">Sphingobacterium deserti</name>
    <dbReference type="NCBI Taxonomy" id="1229276"/>
    <lineage>
        <taxon>Bacteria</taxon>
        <taxon>Pseudomonadati</taxon>
        <taxon>Bacteroidota</taxon>
        <taxon>Sphingobacteriia</taxon>
        <taxon>Sphingobacteriales</taxon>
        <taxon>Sphingobacteriaceae</taxon>
        <taxon>Sphingobacterium</taxon>
    </lineage>
</organism>
<dbReference type="InterPro" id="IPR044934">
    <property type="entry name" value="Streptopain_sf"/>
</dbReference>
<gene>
    <name evidence="1" type="ORF">DI53_2615</name>
</gene>
<name>A0A0B8T6C7_9SPHI</name>
<accession>A0A0B8T6C7</accession>
<dbReference type="SUPFAM" id="SSF54001">
    <property type="entry name" value="Cysteine proteinases"/>
    <property type="match status" value="1"/>
</dbReference>
<dbReference type="EMBL" id="JJMU01000048">
    <property type="protein sequence ID" value="KGE13554.1"/>
    <property type="molecule type" value="Genomic_DNA"/>
</dbReference>
<dbReference type="PATRIC" id="fig|1229276.3.peg.2687"/>
<comment type="caution">
    <text evidence="1">The sequence shown here is derived from an EMBL/GenBank/DDBJ whole genome shotgun (WGS) entry which is preliminary data.</text>
</comment>
<dbReference type="InterPro" id="IPR038765">
    <property type="entry name" value="Papain-like_cys_pep_sf"/>
</dbReference>
<dbReference type="eggNOG" id="ENOG5033GCT">
    <property type="taxonomic scope" value="Bacteria"/>
</dbReference>
<reference evidence="2" key="1">
    <citation type="submission" date="2014-04" db="EMBL/GenBank/DDBJ databases">
        <title>Whole-Genome optical mapping and complete genome sequence of Sphingobacterium deserti sp. nov., a new spaces isolated from desert in the west of China.</title>
        <authorList>
            <person name="Teng C."/>
            <person name="Zhou Z."/>
            <person name="Li X."/>
            <person name="Chen M."/>
            <person name="Lin M."/>
            <person name="Wang L."/>
            <person name="Su S."/>
            <person name="Zhang C."/>
            <person name="Zhang W."/>
        </authorList>
    </citation>
    <scope>NUCLEOTIDE SEQUENCE [LARGE SCALE GENOMIC DNA]</scope>
    <source>
        <strain evidence="2">ACCC05744</strain>
    </source>
</reference>
<reference evidence="1 2" key="2">
    <citation type="journal article" date="2015" name="PLoS ONE">
        <title>Whole-Genome Optical Mapping and Finished Genome Sequence of Sphingobacterium deserti sp. nov., a New Species Isolated from the Western Desert of China.</title>
        <authorList>
            <person name="Teng C."/>
            <person name="Zhou Z."/>
            <person name="Molnar I."/>
            <person name="Li X."/>
            <person name="Tang R."/>
            <person name="Chen M."/>
            <person name="Wang L."/>
            <person name="Su S."/>
            <person name="Zhang W."/>
            <person name="Lin M."/>
        </authorList>
    </citation>
    <scope>NUCLEOTIDE SEQUENCE [LARGE SCALE GENOMIC DNA]</scope>
    <source>
        <strain evidence="2">ACCC05744</strain>
    </source>
</reference>
<dbReference type="Pfam" id="PF01640">
    <property type="entry name" value="Peptidase_C10"/>
    <property type="match status" value="1"/>
</dbReference>
<evidence type="ECO:0000313" key="2">
    <source>
        <dbReference type="Proteomes" id="UP000031802"/>
    </source>
</evidence>
<dbReference type="GO" id="GO:0006508">
    <property type="term" value="P:proteolysis"/>
    <property type="evidence" value="ECO:0007669"/>
    <property type="project" value="InterPro"/>
</dbReference>
<keyword evidence="2" id="KW-1185">Reference proteome</keyword>